<keyword evidence="2" id="KW-1185">Reference proteome</keyword>
<protein>
    <submittedName>
        <fullName evidence="1">Uncharacterized protein</fullName>
    </submittedName>
</protein>
<dbReference type="EMBL" id="JANIIK010003961">
    <property type="protein sequence ID" value="KAJ3581041.1"/>
    <property type="molecule type" value="Genomic_DNA"/>
</dbReference>
<dbReference type="Proteomes" id="UP001148018">
    <property type="component" value="Unassembled WGS sequence"/>
</dbReference>
<name>A0A9Q0D4K6_9TELE</name>
<proteinExistence type="predicted"/>
<dbReference type="AlphaFoldDB" id="A0A9Q0D4K6"/>
<organism evidence="1 2">
    <name type="scientific">Muraenolepis orangiensis</name>
    <name type="common">Patagonian moray cod</name>
    <dbReference type="NCBI Taxonomy" id="630683"/>
    <lineage>
        <taxon>Eukaryota</taxon>
        <taxon>Metazoa</taxon>
        <taxon>Chordata</taxon>
        <taxon>Craniata</taxon>
        <taxon>Vertebrata</taxon>
        <taxon>Euteleostomi</taxon>
        <taxon>Actinopterygii</taxon>
        <taxon>Neopterygii</taxon>
        <taxon>Teleostei</taxon>
        <taxon>Neoteleostei</taxon>
        <taxon>Acanthomorphata</taxon>
        <taxon>Zeiogadaria</taxon>
        <taxon>Gadariae</taxon>
        <taxon>Gadiformes</taxon>
        <taxon>Muraenolepidoidei</taxon>
        <taxon>Muraenolepididae</taxon>
        <taxon>Muraenolepis</taxon>
    </lineage>
</organism>
<accession>A0A9Q0D4K6</accession>
<comment type="caution">
    <text evidence="1">The sequence shown here is derived from an EMBL/GenBank/DDBJ whole genome shotgun (WGS) entry which is preliminary data.</text>
</comment>
<gene>
    <name evidence="1" type="ORF">NHX12_017123</name>
</gene>
<evidence type="ECO:0000313" key="2">
    <source>
        <dbReference type="Proteomes" id="UP001148018"/>
    </source>
</evidence>
<reference evidence="1" key="1">
    <citation type="submission" date="2022-07" db="EMBL/GenBank/DDBJ databases">
        <title>Chromosome-level genome of Muraenolepis orangiensis.</title>
        <authorList>
            <person name="Kim J."/>
        </authorList>
    </citation>
    <scope>NUCLEOTIDE SEQUENCE</scope>
    <source>
        <strain evidence="1">KU_S4_2022</strain>
        <tissue evidence="1">Muscle</tissue>
    </source>
</reference>
<evidence type="ECO:0000313" key="1">
    <source>
        <dbReference type="EMBL" id="KAJ3581041.1"/>
    </source>
</evidence>
<feature type="non-terminal residue" evidence="1">
    <location>
        <position position="1"/>
    </location>
</feature>
<sequence length="113" mass="12041">MWAYCPCPQEEGCVAGLVLVGQLAQVSEQVPSLSLNVHQGDMLRPVTGVFLSDNITRCGSVPVCVALISVCFTVFMACSAIPFEEGKPGLECTASFYDVEARAHIYSATGCTF</sequence>